<dbReference type="PATRIC" id="fig|1140003.3.peg.2130"/>
<keyword evidence="3" id="KW-1185">Reference proteome</keyword>
<reference evidence="2 3" key="1">
    <citation type="submission" date="2013-03" db="EMBL/GenBank/DDBJ databases">
        <title>The Genome Sequence of Enterococcus sulfureus ATCC_49903 (PacBio/Illumina hybrid assembly).</title>
        <authorList>
            <consortium name="The Broad Institute Genomics Platform"/>
            <consortium name="The Broad Institute Genome Sequencing Center for Infectious Disease"/>
            <person name="Earl A."/>
            <person name="Russ C."/>
            <person name="Gilmore M."/>
            <person name="Surin D."/>
            <person name="Walker B."/>
            <person name="Young S."/>
            <person name="Zeng Q."/>
            <person name="Gargeya S."/>
            <person name="Fitzgerald M."/>
            <person name="Haas B."/>
            <person name="Abouelleil A."/>
            <person name="Allen A.W."/>
            <person name="Alvarado L."/>
            <person name="Arachchi H.M."/>
            <person name="Berlin A.M."/>
            <person name="Chapman S.B."/>
            <person name="Gainer-Dewar J."/>
            <person name="Goldberg J."/>
            <person name="Griggs A."/>
            <person name="Gujja S."/>
            <person name="Hansen M."/>
            <person name="Howarth C."/>
            <person name="Imamovic A."/>
            <person name="Ireland A."/>
            <person name="Larimer J."/>
            <person name="McCowan C."/>
            <person name="Murphy C."/>
            <person name="Pearson M."/>
            <person name="Poon T.W."/>
            <person name="Priest M."/>
            <person name="Roberts A."/>
            <person name="Saif S."/>
            <person name="Shea T."/>
            <person name="Sisk P."/>
            <person name="Sykes S."/>
            <person name="Wortman J."/>
            <person name="Nusbaum C."/>
            <person name="Birren B."/>
        </authorList>
    </citation>
    <scope>NUCLEOTIDE SEQUENCE [LARGE SCALE GENOMIC DNA]</scope>
    <source>
        <strain evidence="2 3">ATCC 49903</strain>
    </source>
</reference>
<protein>
    <recommendedName>
        <fullName evidence="4">DUF1093 domain-containing protein</fullName>
    </recommendedName>
</protein>
<evidence type="ECO:0008006" key="4">
    <source>
        <dbReference type="Google" id="ProtNLM"/>
    </source>
</evidence>
<comment type="caution">
    <text evidence="2">The sequence shown here is derived from an EMBL/GenBank/DDBJ whole genome shotgun (WGS) entry which is preliminary data.</text>
</comment>
<dbReference type="InterPro" id="IPR006542">
    <property type="entry name" value="DUF1093"/>
</dbReference>
<name>S0KKI2_9ENTE</name>
<dbReference type="STRING" id="1140003.OMY_02218"/>
<dbReference type="EMBL" id="ASWO01000004">
    <property type="protein sequence ID" value="EOT84223.1"/>
    <property type="molecule type" value="Genomic_DNA"/>
</dbReference>
<evidence type="ECO:0000313" key="3">
    <source>
        <dbReference type="Proteomes" id="UP000015961"/>
    </source>
</evidence>
<dbReference type="eggNOG" id="COG5294">
    <property type="taxonomic scope" value="Bacteria"/>
</dbReference>
<dbReference type="Proteomes" id="UP000015961">
    <property type="component" value="Unassembled WGS sequence"/>
</dbReference>
<proteinExistence type="predicted"/>
<dbReference type="OrthoDB" id="2146259at2"/>
<gene>
    <name evidence="2" type="ORF">I573_01124</name>
</gene>
<dbReference type="InterPro" id="IPR036166">
    <property type="entry name" value="YxeA-like_sf"/>
</dbReference>
<organism evidence="2 3">
    <name type="scientific">Enterococcus sulfureus ATCC 49903</name>
    <dbReference type="NCBI Taxonomy" id="1140003"/>
    <lineage>
        <taxon>Bacteria</taxon>
        <taxon>Bacillati</taxon>
        <taxon>Bacillota</taxon>
        <taxon>Bacilli</taxon>
        <taxon>Lactobacillales</taxon>
        <taxon>Enterococcaceae</taxon>
        <taxon>Enterococcus</taxon>
    </lineage>
</organism>
<keyword evidence="1" id="KW-1133">Transmembrane helix</keyword>
<evidence type="ECO:0000256" key="1">
    <source>
        <dbReference type="SAM" id="Phobius"/>
    </source>
</evidence>
<keyword evidence="1" id="KW-0472">Membrane</keyword>
<sequence>MKKIIGIIVIVAVVVVGFFGFQYYQNTYNGHEAYAKVPTTVPEKHETKDSNGKVIGNSYSYDYTFTFVTPKGEKVEMDYELSGEDPQPLTPGAYISAEISKTRIVSGPNDIEKSKIPLKSLEVLESIN</sequence>
<feature type="transmembrane region" description="Helical" evidence="1">
    <location>
        <begin position="7"/>
        <end position="24"/>
    </location>
</feature>
<dbReference type="RefSeq" id="WP_016186634.1">
    <property type="nucleotide sequence ID" value="NZ_ASWO01000004.1"/>
</dbReference>
<dbReference type="Pfam" id="PF06486">
    <property type="entry name" value="DUF1093"/>
    <property type="match status" value="1"/>
</dbReference>
<dbReference type="SUPFAM" id="SSF159121">
    <property type="entry name" value="BC4932-like"/>
    <property type="match status" value="1"/>
</dbReference>
<evidence type="ECO:0000313" key="2">
    <source>
        <dbReference type="EMBL" id="EOT84223.1"/>
    </source>
</evidence>
<dbReference type="AlphaFoldDB" id="S0KKI2"/>
<dbReference type="Gene3D" id="2.40.50.480">
    <property type="match status" value="1"/>
</dbReference>
<accession>S0KKI2</accession>
<keyword evidence="1" id="KW-0812">Transmembrane</keyword>